<accession>A0ABC9U3A0</accession>
<organism evidence="1 2">
    <name type="scientific">[Clostridium] symbiosum ATCC 14940</name>
    <dbReference type="NCBI Taxonomy" id="411472"/>
    <lineage>
        <taxon>Bacteria</taxon>
        <taxon>Bacillati</taxon>
        <taxon>Bacillota</taxon>
        <taxon>Clostridia</taxon>
        <taxon>Lachnospirales</taxon>
        <taxon>Lachnospiraceae</taxon>
        <taxon>Otoolea</taxon>
    </lineage>
</organism>
<evidence type="ECO:0000313" key="1">
    <source>
        <dbReference type="EMBL" id="ERI80282.1"/>
    </source>
</evidence>
<comment type="caution">
    <text evidence="1">The sequence shown here is derived from an EMBL/GenBank/DDBJ whole genome shotgun (WGS) entry which is preliminary data.</text>
</comment>
<gene>
    <name evidence="1" type="ORF">CLOSYM_00387</name>
</gene>
<dbReference type="AlphaFoldDB" id="A0ABC9U3A0"/>
<sequence length="242" mass="27786">MERIEIFEKNVPNIGLFTRTATQGEEIELVKEFIEFYCDKFLKDNKVNNLAVFVEPRVSSGFPDIVFATYSPDILENWSKEREKLDIYDLKVLSHFILSKGCTGEQLINTLKLPEKQILKSIECLIDAKMIIRVNGKWKAEKLKNIYSIKKLVSVEAKISDMKKVAEQSLINTWFASQSYALTNIERPQEVTLNNFQKQGVGLYCKRNGFRKVVEAQKLALPSSYLSLQFNEWIGKSVASVC</sequence>
<dbReference type="Proteomes" id="UP000016491">
    <property type="component" value="Unassembled WGS sequence"/>
</dbReference>
<protein>
    <recommendedName>
        <fullName evidence="3">DNA-binding protein</fullName>
    </recommendedName>
</protein>
<name>A0ABC9U3A0_CLOSY</name>
<evidence type="ECO:0000313" key="2">
    <source>
        <dbReference type="Proteomes" id="UP000016491"/>
    </source>
</evidence>
<proteinExistence type="predicted"/>
<reference evidence="1 2" key="1">
    <citation type="submission" date="2013-07" db="EMBL/GenBank/DDBJ databases">
        <authorList>
            <person name="Weinstock G."/>
            <person name="Sodergren E."/>
            <person name="Wylie T."/>
            <person name="Fulton L."/>
            <person name="Fulton R."/>
            <person name="Fronick C."/>
            <person name="O'Laughlin M."/>
            <person name="Godfrey J."/>
            <person name="Miner T."/>
            <person name="Herter B."/>
            <person name="Appelbaum E."/>
            <person name="Cordes M."/>
            <person name="Lek S."/>
            <person name="Wollam A."/>
            <person name="Pepin K.H."/>
            <person name="Palsikar V.B."/>
            <person name="Mitreva M."/>
            <person name="Wilson R.K."/>
        </authorList>
    </citation>
    <scope>NUCLEOTIDE SEQUENCE [LARGE SCALE GENOMIC DNA]</scope>
    <source>
        <strain evidence="1 2">ATCC 14940</strain>
    </source>
</reference>
<evidence type="ECO:0008006" key="3">
    <source>
        <dbReference type="Google" id="ProtNLM"/>
    </source>
</evidence>
<dbReference type="RefSeq" id="WP_021643758.1">
    <property type="nucleotide sequence ID" value="NZ_KE993043.1"/>
</dbReference>
<dbReference type="EMBL" id="AWSU01000031">
    <property type="protein sequence ID" value="ERI80282.1"/>
    <property type="molecule type" value="Genomic_DNA"/>
</dbReference>